<gene>
    <name evidence="2" type="ORF">K435DRAFT_972913</name>
</gene>
<feature type="region of interest" description="Disordered" evidence="1">
    <location>
        <begin position="970"/>
        <end position="1010"/>
    </location>
</feature>
<keyword evidence="3" id="KW-1185">Reference proteome</keyword>
<feature type="region of interest" description="Disordered" evidence="1">
    <location>
        <begin position="11"/>
        <end position="46"/>
    </location>
</feature>
<dbReference type="OrthoDB" id="3115065at2759"/>
<accession>A0A4S8KW10</accession>
<feature type="compositionally biased region" description="Polar residues" evidence="1">
    <location>
        <begin position="660"/>
        <end position="686"/>
    </location>
</feature>
<evidence type="ECO:0000313" key="3">
    <source>
        <dbReference type="Proteomes" id="UP000297245"/>
    </source>
</evidence>
<feature type="compositionally biased region" description="Basic and acidic residues" evidence="1">
    <location>
        <begin position="989"/>
        <end position="1010"/>
    </location>
</feature>
<reference evidence="2 3" key="1">
    <citation type="journal article" date="2019" name="Nat. Ecol. Evol.">
        <title>Megaphylogeny resolves global patterns of mushroom evolution.</title>
        <authorList>
            <person name="Varga T."/>
            <person name="Krizsan K."/>
            <person name="Foldi C."/>
            <person name="Dima B."/>
            <person name="Sanchez-Garcia M."/>
            <person name="Sanchez-Ramirez S."/>
            <person name="Szollosi G.J."/>
            <person name="Szarkandi J.G."/>
            <person name="Papp V."/>
            <person name="Albert L."/>
            <person name="Andreopoulos W."/>
            <person name="Angelini C."/>
            <person name="Antonin V."/>
            <person name="Barry K.W."/>
            <person name="Bougher N.L."/>
            <person name="Buchanan P."/>
            <person name="Buyck B."/>
            <person name="Bense V."/>
            <person name="Catcheside P."/>
            <person name="Chovatia M."/>
            <person name="Cooper J."/>
            <person name="Damon W."/>
            <person name="Desjardin D."/>
            <person name="Finy P."/>
            <person name="Geml J."/>
            <person name="Haridas S."/>
            <person name="Hughes K."/>
            <person name="Justo A."/>
            <person name="Karasinski D."/>
            <person name="Kautmanova I."/>
            <person name="Kiss B."/>
            <person name="Kocsube S."/>
            <person name="Kotiranta H."/>
            <person name="LaButti K.M."/>
            <person name="Lechner B.E."/>
            <person name="Liimatainen K."/>
            <person name="Lipzen A."/>
            <person name="Lukacs Z."/>
            <person name="Mihaltcheva S."/>
            <person name="Morgado L.N."/>
            <person name="Niskanen T."/>
            <person name="Noordeloos M.E."/>
            <person name="Ohm R.A."/>
            <person name="Ortiz-Santana B."/>
            <person name="Ovrebo C."/>
            <person name="Racz N."/>
            <person name="Riley R."/>
            <person name="Savchenko A."/>
            <person name="Shiryaev A."/>
            <person name="Soop K."/>
            <person name="Spirin V."/>
            <person name="Szebenyi C."/>
            <person name="Tomsovsky M."/>
            <person name="Tulloss R.E."/>
            <person name="Uehling J."/>
            <person name="Grigoriev I.V."/>
            <person name="Vagvolgyi C."/>
            <person name="Papp T."/>
            <person name="Martin F.M."/>
            <person name="Miettinen O."/>
            <person name="Hibbett D.S."/>
            <person name="Nagy L.G."/>
        </authorList>
    </citation>
    <scope>NUCLEOTIDE SEQUENCE [LARGE SCALE GENOMIC DNA]</scope>
    <source>
        <strain evidence="2 3">CBS 962.96</strain>
    </source>
</reference>
<dbReference type="Proteomes" id="UP000297245">
    <property type="component" value="Unassembled WGS sequence"/>
</dbReference>
<name>A0A4S8KW10_DENBC</name>
<feature type="compositionally biased region" description="Polar residues" evidence="1">
    <location>
        <begin position="11"/>
        <end position="42"/>
    </location>
</feature>
<organism evidence="2 3">
    <name type="scientific">Dendrothele bispora (strain CBS 962.96)</name>
    <dbReference type="NCBI Taxonomy" id="1314807"/>
    <lineage>
        <taxon>Eukaryota</taxon>
        <taxon>Fungi</taxon>
        <taxon>Dikarya</taxon>
        <taxon>Basidiomycota</taxon>
        <taxon>Agaricomycotina</taxon>
        <taxon>Agaricomycetes</taxon>
        <taxon>Agaricomycetidae</taxon>
        <taxon>Agaricales</taxon>
        <taxon>Agaricales incertae sedis</taxon>
        <taxon>Dendrothele</taxon>
    </lineage>
</organism>
<sequence>MNVPYHNLNFSPFTDGTQANPSSTASGFHTSDARSTSSNLESHPSPHNGCLNCSSYHCKSDDEKFLRAMEEGRNGYRRRIEWIWYCISKAVPRSDRSDREQVWRTLVESDDIWSIWEDDDDFNLPVAPVPQVYRSRNELEPQPGNFDFFAPMISRKIVLHSKSRCIPKLTPSPFPVPQNTSVHMRLAIVLWKTLLATRRVKYPQNLSSVNCEIPSLIPKWWGMLSGLFKDNLIIDDHSWDRFRVEQKCRGHSCMEHLPEEKMWSTWITVQTLIGTSIPLDIPLNDGNCRQCLTLQKQPFGRSEFVKPHVLALWHITKDTCVLGNCYGYSDKIWDGPSIFSDYTLTWKDLDLGKSLFNQATLHKVDEWLTDIWSSSNDEFDNSDLRKHVGKTLDHIPQWMKSYLDDNEDDLEPHWTETETAISRISHSGSSVGPESDPVEPALWVSAVFLFTLAKIYGLGPLTAQAFRYKRADCSAILAKAPPLSNTPPSKKFHKTLKRSGHTCWSEKFCGSNSLTNLYFSAYSLLLGTSDVPVVGCDERSHWTKCAACHAKYAFHDLSLVLDDELLGPLHCLSDKARRGRVKRVIGTLNYARYQRDPFSLIPPPLNRDKLMKLNKDLGVLSNLVQYALDNGKDMDLFDEDGGISLGYGPKEEYPDDFDSESNPGDDTQSSSPSRAEISVQSPQPIFNQEEDTSSLGYLEDPAQSSHSAFKDNSSFVYHEASVNSTTSTQDLSQIQNISEGRPTLLHSPHPSSYPYALPESASHLLSSQPPVMDHQFWPVYTIQSHSGITRPTKPLTVPHSMAPQEIQNEQVDIHDSGTHTQSAQIGISFNASNIPNQSPLININWSPPPAPEGQTFETSFIPETGTGHNTKPPKPPRVDKMRTEIKKRLISMLESKKIQITGGKLPWRNLFKILQEHKCEFENWPAGTPEPSTQNGIEKAPQDEIKAIYKALLDKEHPLRIRRIDGQLGGADQVFISQDPSGSGSGNKRSRDEQGSDIGERESNRRRLEM</sequence>
<dbReference type="AlphaFoldDB" id="A0A4S8KW10"/>
<evidence type="ECO:0000256" key="1">
    <source>
        <dbReference type="SAM" id="MobiDB-lite"/>
    </source>
</evidence>
<dbReference type="EMBL" id="ML179941">
    <property type="protein sequence ID" value="THU80099.1"/>
    <property type="molecule type" value="Genomic_DNA"/>
</dbReference>
<proteinExistence type="predicted"/>
<evidence type="ECO:0000313" key="2">
    <source>
        <dbReference type="EMBL" id="THU80099.1"/>
    </source>
</evidence>
<feature type="region of interest" description="Disordered" evidence="1">
    <location>
        <begin position="643"/>
        <end position="687"/>
    </location>
</feature>
<protein>
    <submittedName>
        <fullName evidence="2">Uncharacterized protein</fullName>
    </submittedName>
</protein>